<dbReference type="Gene3D" id="3.30.870.10">
    <property type="entry name" value="Endonuclease Chain A"/>
    <property type="match status" value="2"/>
</dbReference>
<accession>C1D0P3</accession>
<dbReference type="Pfam" id="PF17941">
    <property type="entry name" value="PP_kinase_C_1"/>
    <property type="match status" value="1"/>
</dbReference>
<evidence type="ECO:0000259" key="13">
    <source>
        <dbReference type="Pfam" id="PF13090"/>
    </source>
</evidence>
<dbReference type="CDD" id="cd09165">
    <property type="entry name" value="PLDc_PaPPK1_C1_like"/>
    <property type="match status" value="1"/>
</dbReference>
<dbReference type="SUPFAM" id="SSF140356">
    <property type="entry name" value="PPK N-terminal domain-like"/>
    <property type="match status" value="1"/>
</dbReference>
<keyword evidence="7 8" id="KW-0460">Magnesium</keyword>
<evidence type="ECO:0000259" key="14">
    <source>
        <dbReference type="Pfam" id="PF17941"/>
    </source>
</evidence>
<dbReference type="PANTHER" id="PTHR30218">
    <property type="entry name" value="POLYPHOSPHATE KINASE"/>
    <property type="match status" value="1"/>
</dbReference>
<dbReference type="PANTHER" id="PTHR30218:SF0">
    <property type="entry name" value="POLYPHOSPHATE KINASE"/>
    <property type="match status" value="1"/>
</dbReference>
<reference evidence="15 16" key="1">
    <citation type="journal article" date="2009" name="PLoS Genet.">
        <title>Alliance of proteomics and genomics to unravel the specificities of Sahara bacterium Deinococcus deserti.</title>
        <authorList>
            <person name="de Groot A."/>
            <person name="Dulermo R."/>
            <person name="Ortet P."/>
            <person name="Blanchard L."/>
            <person name="Guerin P."/>
            <person name="Fernandez B."/>
            <person name="Vacherie B."/>
            <person name="Dossat C."/>
            <person name="Jolivet E."/>
            <person name="Siguier P."/>
            <person name="Chandler M."/>
            <person name="Barakat M."/>
            <person name="Dedieu A."/>
            <person name="Barbe V."/>
            <person name="Heulin T."/>
            <person name="Sommer S."/>
            <person name="Achouak W."/>
            <person name="Armengaud J."/>
        </authorList>
    </citation>
    <scope>NUCLEOTIDE SEQUENCE [LARGE SCALE GENOMIC DNA]</scope>
    <source>
        <strain evidence="16">DSM 17065 / CIP 109153 / LMG 22923 / VCD115</strain>
    </source>
</reference>
<evidence type="ECO:0000256" key="6">
    <source>
        <dbReference type="ARBA" id="ARBA00022840"/>
    </source>
</evidence>
<dbReference type="InterPro" id="IPR003414">
    <property type="entry name" value="PP_kinase"/>
</dbReference>
<gene>
    <name evidence="8 15" type="primary">ppk</name>
    <name evidence="15" type="ordered locus">Deide_05780</name>
</gene>
<keyword evidence="3 8" id="KW-0479">Metal-binding</keyword>
<dbReference type="PaxDb" id="546414-Deide_05780"/>
<dbReference type="STRING" id="546414.Deide_05780"/>
<evidence type="ECO:0000256" key="3">
    <source>
        <dbReference type="ARBA" id="ARBA00022723"/>
    </source>
</evidence>
<evidence type="ECO:0000256" key="9">
    <source>
        <dbReference type="RuleBase" id="RU003800"/>
    </source>
</evidence>
<comment type="similarity">
    <text evidence="8 9">Belongs to the polyphosphate kinase 1 (PPK1) family.</text>
</comment>
<evidence type="ECO:0000313" key="16">
    <source>
        <dbReference type="Proteomes" id="UP000002208"/>
    </source>
</evidence>
<organism evidence="15 16">
    <name type="scientific">Deinococcus deserti (strain DSM 17065 / CIP 109153 / LMG 22923 / VCD115)</name>
    <dbReference type="NCBI Taxonomy" id="546414"/>
    <lineage>
        <taxon>Bacteria</taxon>
        <taxon>Thermotogati</taxon>
        <taxon>Deinococcota</taxon>
        <taxon>Deinococci</taxon>
        <taxon>Deinococcales</taxon>
        <taxon>Deinococcaceae</taxon>
        <taxon>Deinococcus</taxon>
    </lineage>
</organism>
<dbReference type="InterPro" id="IPR024953">
    <property type="entry name" value="PP_kinase_middle"/>
</dbReference>
<dbReference type="Proteomes" id="UP000002208">
    <property type="component" value="Chromosome"/>
</dbReference>
<dbReference type="Gene3D" id="1.20.58.310">
    <property type="entry name" value="Polyphosphate kinase N-terminal domain"/>
    <property type="match status" value="1"/>
</dbReference>
<dbReference type="InterPro" id="IPR036830">
    <property type="entry name" value="PP_kinase_middle_dom_sf"/>
</dbReference>
<dbReference type="AlphaFoldDB" id="C1D0P3"/>
<evidence type="ECO:0000256" key="4">
    <source>
        <dbReference type="ARBA" id="ARBA00022741"/>
    </source>
</evidence>
<keyword evidence="6 8" id="KW-0067">ATP-binding</keyword>
<feature type="binding site" evidence="8">
    <location>
        <position position="600"/>
    </location>
    <ligand>
        <name>ATP</name>
        <dbReference type="ChEBI" id="CHEBI:30616"/>
    </ligand>
</feature>
<evidence type="ECO:0000256" key="8">
    <source>
        <dbReference type="HAMAP-Rule" id="MF_00347"/>
    </source>
</evidence>
<dbReference type="EC" id="2.7.4.1" evidence="8 9"/>
<protein>
    <recommendedName>
        <fullName evidence="8 9">Polyphosphate kinase</fullName>
        <ecNumber evidence="8 9">2.7.4.1</ecNumber>
    </recommendedName>
    <alternativeName>
        <fullName evidence="8">ATP-polyphosphate phosphotransferase</fullName>
    </alternativeName>
    <alternativeName>
        <fullName evidence="8">Polyphosphoric acid kinase</fullName>
    </alternativeName>
</protein>
<dbReference type="NCBIfam" id="TIGR03705">
    <property type="entry name" value="poly_P_kin"/>
    <property type="match status" value="1"/>
</dbReference>
<dbReference type="SUPFAM" id="SSF56024">
    <property type="entry name" value="Phospholipase D/nuclease"/>
    <property type="match status" value="2"/>
</dbReference>
<dbReference type="PIRSF" id="PIRSF015589">
    <property type="entry name" value="PP_kinase"/>
    <property type="match status" value="1"/>
</dbReference>
<feature type="binding site" evidence="8">
    <location>
        <position position="628"/>
    </location>
    <ligand>
        <name>ATP</name>
        <dbReference type="ChEBI" id="CHEBI:30616"/>
    </ligand>
</feature>
<dbReference type="GO" id="GO:0046872">
    <property type="term" value="F:metal ion binding"/>
    <property type="evidence" value="ECO:0007669"/>
    <property type="project" value="UniProtKB-KW"/>
</dbReference>
<keyword evidence="2 8" id="KW-0808">Transferase</keyword>
<dbReference type="eggNOG" id="COG0855">
    <property type="taxonomic scope" value="Bacteria"/>
</dbReference>
<comment type="cofactor">
    <cofactor evidence="8">
        <name>Mg(2+)</name>
        <dbReference type="ChEBI" id="CHEBI:18420"/>
    </cofactor>
</comment>
<dbReference type="GO" id="GO:0005524">
    <property type="term" value="F:ATP binding"/>
    <property type="evidence" value="ECO:0007669"/>
    <property type="project" value="UniProtKB-KW"/>
</dbReference>
<dbReference type="NCBIfam" id="NF003918">
    <property type="entry name" value="PRK05443.1-2"/>
    <property type="match status" value="1"/>
</dbReference>
<dbReference type="HAMAP" id="MF_00347">
    <property type="entry name" value="Polyphosphate_kinase"/>
    <property type="match status" value="1"/>
</dbReference>
<feature type="active site" description="Phosphohistidine intermediate" evidence="8">
    <location>
        <position position="472"/>
    </location>
</feature>
<dbReference type="CDD" id="cd09168">
    <property type="entry name" value="PLDc_PaPPK1_C2_like"/>
    <property type="match status" value="1"/>
</dbReference>
<dbReference type="InterPro" id="IPR025200">
    <property type="entry name" value="PPK_C_dom2"/>
</dbReference>
<dbReference type="Pfam" id="PF13090">
    <property type="entry name" value="PP_kinase_C"/>
    <property type="match status" value="1"/>
</dbReference>
<dbReference type="GO" id="GO:0008976">
    <property type="term" value="F:polyphosphate kinase activity"/>
    <property type="evidence" value="ECO:0007669"/>
    <property type="project" value="UniProtKB-UniRule"/>
</dbReference>
<feature type="region of interest" description="Disordered" evidence="10">
    <location>
        <begin position="1"/>
        <end position="49"/>
    </location>
</feature>
<feature type="binding site" evidence="8">
    <location>
        <position position="442"/>
    </location>
    <ligand>
        <name>Mg(2+)</name>
        <dbReference type="ChEBI" id="CHEBI:18420"/>
    </ligand>
</feature>
<dbReference type="HOGENOM" id="CLU_009678_5_0_0"/>
<feature type="domain" description="Polyphosphate kinase C-terminal" evidence="13">
    <location>
        <begin position="539"/>
        <end position="700"/>
    </location>
</feature>
<proteinExistence type="inferred from homology"/>
<keyword evidence="5 8" id="KW-0418">Kinase</keyword>
<evidence type="ECO:0000259" key="12">
    <source>
        <dbReference type="Pfam" id="PF13089"/>
    </source>
</evidence>
<dbReference type="InterPro" id="IPR025198">
    <property type="entry name" value="PPK_N_dom"/>
</dbReference>
<feature type="domain" description="Polyphosphate kinase N-terminal" evidence="12">
    <location>
        <begin position="54"/>
        <end position="158"/>
    </location>
</feature>
<evidence type="ECO:0000256" key="2">
    <source>
        <dbReference type="ARBA" id="ARBA00022679"/>
    </source>
</evidence>
<dbReference type="InterPro" id="IPR041108">
    <property type="entry name" value="PP_kinase_C_1"/>
</dbReference>
<keyword evidence="1 8" id="KW-0597">Phosphoprotein</keyword>
<feature type="binding site" evidence="8">
    <location>
        <position position="412"/>
    </location>
    <ligand>
        <name>Mg(2+)</name>
        <dbReference type="ChEBI" id="CHEBI:18420"/>
    </ligand>
</feature>
<feature type="binding site" evidence="8">
    <location>
        <position position="505"/>
    </location>
    <ligand>
        <name>ATP</name>
        <dbReference type="ChEBI" id="CHEBI:30616"/>
    </ligand>
</feature>
<dbReference type="GO" id="GO:0006799">
    <property type="term" value="P:polyphosphate biosynthetic process"/>
    <property type="evidence" value="ECO:0007669"/>
    <property type="project" value="UniProtKB-UniRule"/>
</dbReference>
<feature type="binding site" evidence="8">
    <location>
        <position position="92"/>
    </location>
    <ligand>
        <name>ATP</name>
        <dbReference type="ChEBI" id="CHEBI:30616"/>
    </ligand>
</feature>
<dbReference type="GO" id="GO:0009358">
    <property type="term" value="C:polyphosphate kinase complex"/>
    <property type="evidence" value="ECO:0007669"/>
    <property type="project" value="InterPro"/>
</dbReference>
<dbReference type="KEGG" id="ddr:Deide_05780"/>
<evidence type="ECO:0000256" key="7">
    <source>
        <dbReference type="ARBA" id="ARBA00022842"/>
    </source>
</evidence>
<comment type="catalytic activity">
    <reaction evidence="8 9">
        <text>[phosphate](n) + ATP = [phosphate](n+1) + ADP</text>
        <dbReference type="Rhea" id="RHEA:19573"/>
        <dbReference type="Rhea" id="RHEA-COMP:9859"/>
        <dbReference type="Rhea" id="RHEA-COMP:14280"/>
        <dbReference type="ChEBI" id="CHEBI:16838"/>
        <dbReference type="ChEBI" id="CHEBI:30616"/>
        <dbReference type="ChEBI" id="CHEBI:456216"/>
        <dbReference type="EC" id="2.7.4.1"/>
    </reaction>
</comment>
<feature type="domain" description="Polyphosphate kinase C-terminal" evidence="14">
    <location>
        <begin position="369"/>
        <end position="533"/>
    </location>
</feature>
<dbReference type="EMBL" id="CP001114">
    <property type="protein sequence ID" value="ACO45417.2"/>
    <property type="molecule type" value="Genomic_DNA"/>
</dbReference>
<keyword evidence="16" id="KW-1185">Reference proteome</keyword>
<comment type="PTM">
    <text evidence="8 9">An intermediate of this reaction is the autophosphorylated ppk in which a phosphate is covalently linked to a histidine residue through a N-P bond.</text>
</comment>
<feature type="domain" description="Polyphosphate kinase middle" evidence="11">
    <location>
        <begin position="169"/>
        <end position="342"/>
    </location>
</feature>
<comment type="function">
    <text evidence="8 9">Catalyzes the reversible transfer of the terminal phosphate of ATP to form a long-chain polyphosphate (polyP).</text>
</comment>
<evidence type="ECO:0000313" key="15">
    <source>
        <dbReference type="EMBL" id="ACO45417.2"/>
    </source>
</evidence>
<dbReference type="Pfam" id="PF13089">
    <property type="entry name" value="PP_kinase_N"/>
    <property type="match status" value="1"/>
</dbReference>
<dbReference type="NCBIfam" id="NF003917">
    <property type="entry name" value="PRK05443.1-1"/>
    <property type="match status" value="1"/>
</dbReference>
<evidence type="ECO:0000256" key="10">
    <source>
        <dbReference type="SAM" id="MobiDB-lite"/>
    </source>
</evidence>
<dbReference type="NCBIfam" id="NF003921">
    <property type="entry name" value="PRK05443.2-2"/>
    <property type="match status" value="1"/>
</dbReference>
<keyword evidence="4 8" id="KW-0547">Nucleotide-binding</keyword>
<dbReference type="Gene3D" id="3.30.1840.10">
    <property type="entry name" value="Polyphosphate kinase middle domain"/>
    <property type="match status" value="1"/>
</dbReference>
<evidence type="ECO:0000256" key="1">
    <source>
        <dbReference type="ARBA" id="ARBA00022553"/>
    </source>
</evidence>
<dbReference type="FunFam" id="3.30.870.10:FF:000001">
    <property type="entry name" value="Polyphosphate kinase"/>
    <property type="match status" value="1"/>
</dbReference>
<name>C1D0P3_DEIDV</name>
<dbReference type="SUPFAM" id="SSF143724">
    <property type="entry name" value="PHP14-like"/>
    <property type="match status" value="1"/>
</dbReference>
<dbReference type="Pfam" id="PF02503">
    <property type="entry name" value="PP_kinase"/>
    <property type="match status" value="1"/>
</dbReference>
<evidence type="ECO:0000256" key="5">
    <source>
        <dbReference type="ARBA" id="ARBA00022777"/>
    </source>
</evidence>
<evidence type="ECO:0000259" key="11">
    <source>
        <dbReference type="Pfam" id="PF02503"/>
    </source>
</evidence>
<dbReference type="InterPro" id="IPR036832">
    <property type="entry name" value="PPK_N_dom_sf"/>
</dbReference>
<sequence length="716" mass="79908">MPVNLEQPADHVAHSTAPKGQSTTDSSSTVEDDMPEKEGQLRTHSTVANPQSRFLNRELSWLAFNERVLAEARDRRNPPLERLKYAAICGSNLDEFFMVRVAGIHRQIAAHVNIPSPDGLLPRETLTLVRQRTHGMLRGIEKATRKILRDLADEGVKLIRVSELGKQARAQLREHYLTEIQPVLTPLIVDPSHPFPYLSNLSLNLAVLLDAGEGEDPDFARVKVPVGVLPRVVMVGDSLLMLEDVIAAHIGDLFKGRQVIATYTFRVTRNTDYEFEEEEAEDLLATIEDGLRRRRFGSAVRLEVIRETPQEIITFLQAKLRLAAEDVFLLDGPLGTANLMNLPVHRPDLNFPEFTPGMPDLDGDDEDGLFETLRHGDVILHHPYDSFANVLNFVEEASRDPQVLAIKQTLYRTGDDPRLLGALRTAAENGKQVVALIELKARFDEQSNISWARKLEHAGAHVVYGVPGLKTHAKVTLIVRREVGGLRRYVHIGTGNYNPKTARLYTDLSLLSADAGLGADVAELFNHLTGYAEAQYEHLLVAPDTARRGFEALLEREADHARAGRDAWARIKVNSLTDPQMIEALYRAAAAGVRIELVLRGVCCLRPGVPGLSETVRVRSLLGRYLEHARVYAFGNAGSPEVYFGSADWMSRNLDRRVEVVAPLMDDRHREQVLAIMDTEWADTRGSWELCTDGEYEKIMGDFSAQEAFASARHSP</sequence>